<sequence>MLTIARLKRWGIAYYSRTARDAVDQMKDRAQANGGLGDYYTEQETRVPTWMVTGDAERVGELLGLPATELNGGVADLDVVERWSDDGVTPNGMRGRAFNDTPTDSYDAEGNPQQSRQSVHAFDCTIAAPKSVSLMRAMTDSTTEKVMGAANKVAAQAAFDYLGAHAGYTRVTNKVTGKVELQKLPGLVGAAFQHETSRDGDPHLHVHLIVFNRQARADGKLVTIDSDSLHHEAKAAGMIYQATLRRELARYGFEWEHVGEHTGMAELAGVPRATIKAWSRRSTRLRQWAAEHLQVMNDTPRARQLAAAQRATRPNKPESLSWETLKEQWRADSRGFDLDRGAWQRARAEREAENRRGFNRRRLAQMAAKIPKAGFTRADMVELMAAHWPIIGDEDVRSEVETAVQEVSMRISAPRQAHNREGNERYTIDLVVAEEKAIFDMIDRADPRAVLAVNDAELAGLGDDQATAIAEIGRSPQLVQVLQAPAGAGKTHSLKALRQAAHRRHKTVFVIAPTGKAVDTAINDQAGDHGHTVAKALHMLEDGRLDLTDQTLVVVDEASMIGTPELHKLMSAVTGAGAKLVLVGDQYQLAPVLSRGGMFEQLANDLPWTQKLDRVWRMKDKTEQRASLQLRNGTDKRLKKAVQWYHDHERLSLGDPVAMAEDTYANYLVDRQAGKDALIICDTWEMTDSLNRRLHKALRRDDTAVSVSRDQHVSVGDIILTRDNDATIPVTRPDGSGADQVRNGNRWTVVGIDTDNNLLHAVRGGNNMTGDGAHATFTREYAQQHITLGYATTVHSAQGVTADSCHSLMGVKATRTLAYVAMTRGRHSNKAYLYERFRGELDHEHTSPTGTDEIHILKRASRARAKDTFHTLLLTNDDRPTTMHAYAARTPAEHLPERIASLITEHAQQRRDRTTRYTAWQQSQVRTRSQAHTISREHTAEHDDAGLDL</sequence>
<dbReference type="Proteomes" id="UP000199251">
    <property type="component" value="Unassembled WGS sequence"/>
</dbReference>
<dbReference type="GO" id="GO:0003678">
    <property type="term" value="F:DNA helicase activity"/>
    <property type="evidence" value="ECO:0007669"/>
    <property type="project" value="UniProtKB-ARBA"/>
</dbReference>
<dbReference type="NCBIfam" id="NF041492">
    <property type="entry name" value="MobF"/>
    <property type="match status" value="1"/>
</dbReference>
<keyword evidence="1" id="KW-0547">Nucleotide-binding</keyword>
<dbReference type="STRING" id="141349.BN1232_06125"/>
<dbReference type="SUPFAM" id="SSF52540">
    <property type="entry name" value="P-loop containing nucleoside triphosphate hydrolases"/>
    <property type="match status" value="2"/>
</dbReference>
<accession>A0A0E4H5P1</accession>
<organism evidence="5 6">
    <name type="scientific">Mycobacterium lentiflavum</name>
    <dbReference type="NCBI Taxonomy" id="141349"/>
    <lineage>
        <taxon>Bacteria</taxon>
        <taxon>Bacillati</taxon>
        <taxon>Actinomycetota</taxon>
        <taxon>Actinomycetes</taxon>
        <taxon>Mycobacteriales</taxon>
        <taxon>Mycobacteriaceae</taxon>
        <taxon>Mycobacterium</taxon>
        <taxon>Mycobacterium simiae complex</taxon>
    </lineage>
</organism>
<dbReference type="CDD" id="cd18809">
    <property type="entry name" value="SF1_C_RecD"/>
    <property type="match status" value="1"/>
</dbReference>
<dbReference type="InterPro" id="IPR014862">
    <property type="entry name" value="TrwC"/>
</dbReference>
<evidence type="ECO:0000259" key="4">
    <source>
        <dbReference type="Pfam" id="PF08751"/>
    </source>
</evidence>
<keyword evidence="2" id="KW-0067">ATP-binding</keyword>
<keyword evidence="5" id="KW-0378">Hydrolase</keyword>
<evidence type="ECO:0000256" key="3">
    <source>
        <dbReference type="SAM" id="MobiDB-lite"/>
    </source>
</evidence>
<keyword evidence="5" id="KW-0540">Nuclease</keyword>
<evidence type="ECO:0000256" key="2">
    <source>
        <dbReference type="ARBA" id="ARBA00022840"/>
    </source>
</evidence>
<keyword evidence="5" id="KW-0269">Exonuclease</keyword>
<dbReference type="Pfam" id="PF08751">
    <property type="entry name" value="TrwC"/>
    <property type="match status" value="1"/>
</dbReference>
<proteinExistence type="predicted"/>
<dbReference type="GO" id="GO:0004527">
    <property type="term" value="F:exonuclease activity"/>
    <property type="evidence" value="ECO:0007669"/>
    <property type="project" value="UniProtKB-KW"/>
</dbReference>
<dbReference type="Gene3D" id="3.40.50.300">
    <property type="entry name" value="P-loop containing nucleotide triphosphate hydrolases"/>
    <property type="match status" value="2"/>
</dbReference>
<dbReference type="PANTHER" id="PTHR43788">
    <property type="entry name" value="DNA2/NAM7 HELICASE FAMILY MEMBER"/>
    <property type="match status" value="1"/>
</dbReference>
<feature type="region of interest" description="Disordered" evidence="3">
    <location>
        <begin position="906"/>
        <end position="949"/>
    </location>
</feature>
<protein>
    <submittedName>
        <fullName evidence="5">Exonuclease V subunit alpha</fullName>
    </submittedName>
</protein>
<dbReference type="EMBL" id="CTEE01000002">
    <property type="protein sequence ID" value="CQD24251.1"/>
    <property type="molecule type" value="Genomic_DNA"/>
</dbReference>
<evidence type="ECO:0000313" key="5">
    <source>
        <dbReference type="EMBL" id="CQD24251.1"/>
    </source>
</evidence>
<reference evidence="5 6" key="1">
    <citation type="submission" date="2015-03" db="EMBL/GenBank/DDBJ databases">
        <authorList>
            <person name="Urmite Genomes"/>
        </authorList>
    </citation>
    <scope>NUCLEOTIDE SEQUENCE [LARGE SCALE GENOMIC DNA]</scope>
    <source>
        <strain evidence="5 6">CSUR P1491</strain>
    </source>
</reference>
<dbReference type="Gene3D" id="2.30.30.940">
    <property type="match status" value="1"/>
</dbReference>
<name>A0A0E4H5P1_MYCLN</name>
<dbReference type="SUPFAM" id="SSF55464">
    <property type="entry name" value="Origin of replication-binding domain, RBD-like"/>
    <property type="match status" value="1"/>
</dbReference>
<evidence type="ECO:0000256" key="1">
    <source>
        <dbReference type="ARBA" id="ARBA00022741"/>
    </source>
</evidence>
<dbReference type="RefSeq" id="WP_244890274.1">
    <property type="nucleotide sequence ID" value="NZ_CTEE01000002.1"/>
</dbReference>
<evidence type="ECO:0000313" key="6">
    <source>
        <dbReference type="Proteomes" id="UP000199251"/>
    </source>
</evidence>
<dbReference type="Pfam" id="PF13604">
    <property type="entry name" value="AAA_30"/>
    <property type="match status" value="1"/>
</dbReference>
<dbReference type="InterPro" id="IPR027417">
    <property type="entry name" value="P-loop_NTPase"/>
</dbReference>
<dbReference type="InterPro" id="IPR050534">
    <property type="entry name" value="Coronavir_polyprotein_1ab"/>
</dbReference>
<feature type="compositionally biased region" description="Basic and acidic residues" evidence="3">
    <location>
        <begin position="934"/>
        <end position="949"/>
    </location>
</feature>
<gene>
    <name evidence="5" type="ORF">BN1232_06125</name>
</gene>
<dbReference type="CDD" id="cd17933">
    <property type="entry name" value="DEXSc_RecD-like"/>
    <property type="match status" value="1"/>
</dbReference>
<dbReference type="PANTHER" id="PTHR43788:SF6">
    <property type="entry name" value="DNA HELICASE B"/>
    <property type="match status" value="1"/>
</dbReference>
<dbReference type="GO" id="GO:0005524">
    <property type="term" value="F:ATP binding"/>
    <property type="evidence" value="ECO:0007669"/>
    <property type="project" value="UniProtKB-KW"/>
</dbReference>
<feature type="region of interest" description="Disordered" evidence="3">
    <location>
        <begin position="86"/>
        <end position="118"/>
    </location>
</feature>
<feature type="compositionally biased region" description="Polar residues" evidence="3">
    <location>
        <begin position="916"/>
        <end position="933"/>
    </location>
</feature>
<dbReference type="AlphaFoldDB" id="A0A0E4H5P1"/>
<feature type="domain" description="TrwC relaxase" evidence="4">
    <location>
        <begin position="23"/>
        <end position="333"/>
    </location>
</feature>